<evidence type="ECO:0000256" key="2">
    <source>
        <dbReference type="ARBA" id="ARBA00005416"/>
    </source>
</evidence>
<dbReference type="Proteomes" id="UP000027138">
    <property type="component" value="Unassembled WGS sequence"/>
</dbReference>
<keyword evidence="6" id="KW-0325">Glycoprotein</keyword>
<accession>A0A067K6R3</accession>
<dbReference type="PANTHER" id="PTHR36016:SF9">
    <property type="entry name" value="PROTEIN, PUTATIVE-RELATED"/>
    <property type="match status" value="1"/>
</dbReference>
<feature type="signal peptide" evidence="8">
    <location>
        <begin position="1"/>
        <end position="26"/>
    </location>
</feature>
<dbReference type="AlphaFoldDB" id="A0A067K6R3"/>
<comment type="similarity">
    <text evidence="2">Belongs to the CLV3/ESR signal peptide family.</text>
</comment>
<dbReference type="PANTHER" id="PTHR36016">
    <property type="entry name" value="CLAVATA3/ESR (CLE)-RELATED PROTEIN 7"/>
    <property type="match status" value="1"/>
</dbReference>
<gene>
    <name evidence="9" type="ORF">JCGZ_12238</name>
</gene>
<dbReference type="OrthoDB" id="1406315at2759"/>
<evidence type="ECO:0000256" key="4">
    <source>
        <dbReference type="ARBA" id="ARBA00022729"/>
    </source>
</evidence>
<evidence type="ECO:0000313" key="9">
    <source>
        <dbReference type="EMBL" id="KDP31777.1"/>
    </source>
</evidence>
<evidence type="ECO:0000256" key="1">
    <source>
        <dbReference type="ARBA" id="ARBA00004239"/>
    </source>
</evidence>
<keyword evidence="5" id="KW-0221">Differentiation</keyword>
<keyword evidence="7" id="KW-0379">Hydroxylation</keyword>
<evidence type="ECO:0000256" key="3">
    <source>
        <dbReference type="ARBA" id="ARBA00022525"/>
    </source>
</evidence>
<dbReference type="InterPro" id="IPR039617">
    <property type="entry name" value="CLAVATA3-CLE"/>
</dbReference>
<name>A0A067K6R3_JATCU</name>
<evidence type="ECO:0000256" key="5">
    <source>
        <dbReference type="ARBA" id="ARBA00022782"/>
    </source>
</evidence>
<evidence type="ECO:0000256" key="8">
    <source>
        <dbReference type="SAM" id="SignalP"/>
    </source>
</evidence>
<protein>
    <submittedName>
        <fullName evidence="9">Uncharacterized protein</fullName>
    </submittedName>
</protein>
<feature type="chain" id="PRO_5001639287" evidence="8">
    <location>
        <begin position="27"/>
        <end position="90"/>
    </location>
</feature>
<dbReference type="GO" id="GO:0005576">
    <property type="term" value="C:extracellular region"/>
    <property type="evidence" value="ECO:0007669"/>
    <property type="project" value="UniProtKB-SubCell"/>
</dbReference>
<proteinExistence type="inferred from homology"/>
<keyword evidence="4 8" id="KW-0732">Signal</keyword>
<comment type="subcellular location">
    <subcellularLocation>
        <location evidence="1">Secreted</location>
        <location evidence="1">Extracellular space</location>
    </subcellularLocation>
</comment>
<evidence type="ECO:0000256" key="7">
    <source>
        <dbReference type="ARBA" id="ARBA00023278"/>
    </source>
</evidence>
<evidence type="ECO:0000256" key="6">
    <source>
        <dbReference type="ARBA" id="ARBA00023180"/>
    </source>
</evidence>
<sequence>MANPTGKQALVLFLIVFMVLMIRSEARVHRKELDSRQLLREMGYTGSKLEYHRRISLLNSDIDRVSPGGPDPEHHSHSPGKAQCLTCIPI</sequence>
<keyword evidence="10" id="KW-1185">Reference proteome</keyword>
<organism evidence="9 10">
    <name type="scientific">Jatropha curcas</name>
    <name type="common">Barbados nut</name>
    <dbReference type="NCBI Taxonomy" id="180498"/>
    <lineage>
        <taxon>Eukaryota</taxon>
        <taxon>Viridiplantae</taxon>
        <taxon>Streptophyta</taxon>
        <taxon>Embryophyta</taxon>
        <taxon>Tracheophyta</taxon>
        <taxon>Spermatophyta</taxon>
        <taxon>Magnoliopsida</taxon>
        <taxon>eudicotyledons</taxon>
        <taxon>Gunneridae</taxon>
        <taxon>Pentapetalae</taxon>
        <taxon>rosids</taxon>
        <taxon>fabids</taxon>
        <taxon>Malpighiales</taxon>
        <taxon>Euphorbiaceae</taxon>
        <taxon>Crotonoideae</taxon>
        <taxon>Jatropheae</taxon>
        <taxon>Jatropha</taxon>
    </lineage>
</organism>
<dbReference type="EMBL" id="KK914593">
    <property type="protein sequence ID" value="KDP31777.1"/>
    <property type="molecule type" value="Genomic_DNA"/>
</dbReference>
<evidence type="ECO:0000313" key="10">
    <source>
        <dbReference type="Proteomes" id="UP000027138"/>
    </source>
</evidence>
<dbReference type="GO" id="GO:0030154">
    <property type="term" value="P:cell differentiation"/>
    <property type="evidence" value="ECO:0007669"/>
    <property type="project" value="UniProtKB-KW"/>
</dbReference>
<reference evidence="9 10" key="1">
    <citation type="journal article" date="2014" name="PLoS ONE">
        <title>Global Analysis of Gene Expression Profiles in Physic Nut (Jatropha curcas L.) Seedlings Exposed to Salt Stress.</title>
        <authorList>
            <person name="Zhang L."/>
            <person name="Zhang C."/>
            <person name="Wu P."/>
            <person name="Chen Y."/>
            <person name="Li M."/>
            <person name="Jiang H."/>
            <person name="Wu G."/>
        </authorList>
    </citation>
    <scope>NUCLEOTIDE SEQUENCE [LARGE SCALE GENOMIC DNA]</scope>
    <source>
        <strain evidence="10">cv. GZQX0401</strain>
        <tissue evidence="9">Young leaves</tissue>
    </source>
</reference>
<keyword evidence="3" id="KW-0964">Secreted</keyword>